<dbReference type="Proteomes" id="UP000000493">
    <property type="component" value="Chromosome"/>
</dbReference>
<dbReference type="AlphaFoldDB" id="A0A7U3ZJK4"/>
<gene>
    <name evidence="1" type="ordered locus">Runsl_1992</name>
</gene>
<organism evidence="1 2">
    <name type="scientific">Runella slithyformis (strain ATCC 29530 / DSM 19594 / LMG 11500 / NCIMB 11436 / LSU 4)</name>
    <dbReference type="NCBI Taxonomy" id="761193"/>
    <lineage>
        <taxon>Bacteria</taxon>
        <taxon>Pseudomonadati</taxon>
        <taxon>Bacteroidota</taxon>
        <taxon>Cytophagia</taxon>
        <taxon>Cytophagales</taxon>
        <taxon>Spirosomataceae</taxon>
        <taxon>Runella</taxon>
    </lineage>
</organism>
<keyword evidence="2" id="KW-1185">Reference proteome</keyword>
<accession>A0A7U3ZJK4</accession>
<reference evidence="2" key="1">
    <citation type="submission" date="2011-06" db="EMBL/GenBank/DDBJ databases">
        <title>The complete genome of chromosome of Runella slithyformis DSM 19594.</title>
        <authorList>
            <consortium name="US DOE Joint Genome Institute (JGI-PGF)"/>
            <person name="Lucas S."/>
            <person name="Han J."/>
            <person name="Lapidus A."/>
            <person name="Bruce D."/>
            <person name="Goodwin L."/>
            <person name="Pitluck S."/>
            <person name="Peters L."/>
            <person name="Kyrpides N."/>
            <person name="Mavromatis K."/>
            <person name="Ivanova N."/>
            <person name="Ovchinnikova G."/>
            <person name="Zhang X."/>
            <person name="Misra M."/>
            <person name="Detter J.C."/>
            <person name="Tapia R."/>
            <person name="Han C."/>
            <person name="Land M."/>
            <person name="Hauser L."/>
            <person name="Markowitz V."/>
            <person name="Cheng J.-F."/>
            <person name="Hugenholtz P."/>
            <person name="Woyke T."/>
            <person name="Wu D."/>
            <person name="Tindall B."/>
            <person name="Faehrich R."/>
            <person name="Brambilla E."/>
            <person name="Klenk H.-P."/>
            <person name="Eisen J.A."/>
        </authorList>
    </citation>
    <scope>NUCLEOTIDE SEQUENCE [LARGE SCALE GENOMIC DNA]</scope>
    <source>
        <strain evidence="2">ATCC 29530 / DSM 19594 / LMG 11500 / NCIMB 11436 / LSU 4</strain>
    </source>
</reference>
<evidence type="ECO:0000313" key="2">
    <source>
        <dbReference type="Proteomes" id="UP000000493"/>
    </source>
</evidence>
<evidence type="ECO:0000313" key="1">
    <source>
        <dbReference type="EMBL" id="AEI48409.1"/>
    </source>
</evidence>
<sequence>MFIFIDKGLLYYLQIVLYPLCQLIHLQNIE</sequence>
<name>A0A7U3ZJK4_RUNSL</name>
<dbReference type="EMBL" id="CP002859">
    <property type="protein sequence ID" value="AEI48409.1"/>
    <property type="molecule type" value="Genomic_DNA"/>
</dbReference>
<proteinExistence type="predicted"/>
<dbReference type="KEGG" id="rsi:Runsl_1992"/>
<protein>
    <submittedName>
        <fullName evidence="1">Uncharacterized protein</fullName>
    </submittedName>
</protein>
<reference evidence="1 2" key="2">
    <citation type="journal article" date="2012" name="Stand. Genomic Sci.">
        <title>Complete genome sequence of the aquatic bacterium Runella slithyformis type strain (LSU 4(T)).</title>
        <authorList>
            <person name="Copeland A."/>
            <person name="Zhang X."/>
            <person name="Misra M."/>
            <person name="Lapidus A."/>
            <person name="Nolan M."/>
            <person name="Lucas S."/>
            <person name="Deshpande S."/>
            <person name="Cheng J.F."/>
            <person name="Tapia R."/>
            <person name="Goodwin L.A."/>
            <person name="Pitluck S."/>
            <person name="Liolios K."/>
            <person name="Pagani I."/>
            <person name="Ivanova N."/>
            <person name="Mikhailova N."/>
            <person name="Pati A."/>
            <person name="Chen A."/>
            <person name="Palaniappan K."/>
            <person name="Land M."/>
            <person name="Hauser L."/>
            <person name="Pan C."/>
            <person name="Jeffries C.D."/>
            <person name="Detter J.C."/>
            <person name="Brambilla E.M."/>
            <person name="Rohde M."/>
            <person name="Djao O.D."/>
            <person name="Goker M."/>
            <person name="Sikorski J."/>
            <person name="Tindall B.J."/>
            <person name="Woyke T."/>
            <person name="Bristow J."/>
            <person name="Eisen J.A."/>
            <person name="Markowitz V."/>
            <person name="Hugenholtz P."/>
            <person name="Kyrpides N.C."/>
            <person name="Klenk H.P."/>
            <person name="Mavromatis K."/>
        </authorList>
    </citation>
    <scope>NUCLEOTIDE SEQUENCE [LARGE SCALE GENOMIC DNA]</scope>
    <source>
        <strain evidence="2">ATCC 29530 / DSM 19594 / LMG 11500 / NCIMB 11436 / LSU 4</strain>
    </source>
</reference>